<dbReference type="AlphaFoldDB" id="A0A2P2PE55"/>
<organism evidence="1">
    <name type="scientific">Rhizophora mucronata</name>
    <name type="common">Asiatic mangrove</name>
    <dbReference type="NCBI Taxonomy" id="61149"/>
    <lineage>
        <taxon>Eukaryota</taxon>
        <taxon>Viridiplantae</taxon>
        <taxon>Streptophyta</taxon>
        <taxon>Embryophyta</taxon>
        <taxon>Tracheophyta</taxon>
        <taxon>Spermatophyta</taxon>
        <taxon>Magnoliopsida</taxon>
        <taxon>eudicotyledons</taxon>
        <taxon>Gunneridae</taxon>
        <taxon>Pentapetalae</taxon>
        <taxon>rosids</taxon>
        <taxon>fabids</taxon>
        <taxon>Malpighiales</taxon>
        <taxon>Rhizophoraceae</taxon>
        <taxon>Rhizophora</taxon>
    </lineage>
</organism>
<dbReference type="EMBL" id="GGEC01072519">
    <property type="protein sequence ID" value="MBX53003.1"/>
    <property type="molecule type" value="Transcribed_RNA"/>
</dbReference>
<proteinExistence type="predicted"/>
<reference evidence="1" key="1">
    <citation type="submission" date="2018-02" db="EMBL/GenBank/DDBJ databases">
        <title>Rhizophora mucronata_Transcriptome.</title>
        <authorList>
            <person name="Meera S.P."/>
            <person name="Sreeshan A."/>
            <person name="Augustine A."/>
        </authorList>
    </citation>
    <scope>NUCLEOTIDE SEQUENCE</scope>
    <source>
        <tissue evidence="1">Leaf</tissue>
    </source>
</reference>
<evidence type="ECO:0000313" key="1">
    <source>
        <dbReference type="EMBL" id="MBX53003.1"/>
    </source>
</evidence>
<sequence>MYDICRLQIRFTQPFGTNTTAYISFNCTSRTIFSKNAFYNL</sequence>
<name>A0A2P2PE55_RHIMU</name>
<protein>
    <submittedName>
        <fullName evidence="1">Uncharacterized protein</fullName>
    </submittedName>
</protein>
<accession>A0A2P2PE55</accession>